<dbReference type="Gene3D" id="1.10.150.20">
    <property type="entry name" value="5' to 3' exonuclease, C-terminal subdomain"/>
    <property type="match status" value="1"/>
</dbReference>
<protein>
    <submittedName>
        <fullName evidence="2">UvrABC system protein C</fullName>
    </submittedName>
</protein>
<organism evidence="2">
    <name type="scientific">Candidatus Methanogaster sp. ANME-2c ERB4</name>
    <dbReference type="NCBI Taxonomy" id="2759911"/>
    <lineage>
        <taxon>Archaea</taxon>
        <taxon>Methanobacteriati</taxon>
        <taxon>Methanobacteriota</taxon>
        <taxon>Stenosarchaea group</taxon>
        <taxon>Methanomicrobia</taxon>
        <taxon>Methanosarcinales</taxon>
        <taxon>ANME-2 cluster</taxon>
        <taxon>Candidatus Methanogasteraceae</taxon>
        <taxon>Candidatus Methanogaster</taxon>
    </lineage>
</organism>
<dbReference type="GO" id="GO:0003677">
    <property type="term" value="F:DNA binding"/>
    <property type="evidence" value="ECO:0007669"/>
    <property type="project" value="InterPro"/>
</dbReference>
<evidence type="ECO:0000313" key="2">
    <source>
        <dbReference type="EMBL" id="QNO48071.1"/>
    </source>
</evidence>
<evidence type="ECO:0000259" key="1">
    <source>
        <dbReference type="SMART" id="SM00278"/>
    </source>
</evidence>
<dbReference type="EMBL" id="MT631299">
    <property type="protein sequence ID" value="QNO48071.1"/>
    <property type="molecule type" value="Genomic_DNA"/>
</dbReference>
<dbReference type="GO" id="GO:0006281">
    <property type="term" value="P:DNA repair"/>
    <property type="evidence" value="ECO:0007669"/>
    <property type="project" value="InterPro"/>
</dbReference>
<dbReference type="SMART" id="SM00278">
    <property type="entry name" value="HhH1"/>
    <property type="match status" value="2"/>
</dbReference>
<feature type="domain" description="Helix-hairpin-helix DNA-binding motif class 1" evidence="1">
    <location>
        <begin position="80"/>
        <end position="99"/>
    </location>
</feature>
<sequence>MSIFYTRDAEDTASLLKVIAKREQIDEKREVNAHGKKSSRLLSEQQEYVVSAISEIGPKAARSLLKHFGSVEAVMKADYDELLNVKLIGPKTAARIREVVESEYKA</sequence>
<proteinExistence type="predicted"/>
<feature type="domain" description="Helix-hairpin-helix DNA-binding motif class 1" evidence="1">
    <location>
        <begin position="48"/>
        <end position="67"/>
    </location>
</feature>
<name>A0A7G9YJ87_9EURY</name>
<dbReference type="Pfam" id="PF14520">
    <property type="entry name" value="HHH_5"/>
    <property type="match status" value="1"/>
</dbReference>
<gene>
    <name evidence="2" type="primary">uvrC</name>
    <name evidence="2" type="ORF">MIDAKHNJ_00004</name>
</gene>
<dbReference type="SUPFAM" id="SSF47781">
    <property type="entry name" value="RuvA domain 2-like"/>
    <property type="match status" value="1"/>
</dbReference>
<accession>A0A7G9YJ87</accession>
<reference evidence="2" key="1">
    <citation type="submission" date="2020-06" db="EMBL/GenBank/DDBJ databases">
        <title>Unique genomic features of the anaerobic methanotrophic archaea.</title>
        <authorList>
            <person name="Chadwick G.L."/>
            <person name="Skennerton C.T."/>
            <person name="Laso-Perez R."/>
            <person name="Leu A.O."/>
            <person name="Speth D.R."/>
            <person name="Yu H."/>
            <person name="Morgan-Lang C."/>
            <person name="Hatzenpichler R."/>
            <person name="Goudeau D."/>
            <person name="Malmstrom R."/>
            <person name="Brazelton W.J."/>
            <person name="Woyke T."/>
            <person name="Hallam S.J."/>
            <person name="Tyson G.W."/>
            <person name="Wegener G."/>
            <person name="Boetius A."/>
            <person name="Orphan V."/>
        </authorList>
    </citation>
    <scope>NUCLEOTIDE SEQUENCE</scope>
</reference>
<dbReference type="InterPro" id="IPR010994">
    <property type="entry name" value="RuvA_2-like"/>
</dbReference>
<dbReference type="InterPro" id="IPR003583">
    <property type="entry name" value="Hlx-hairpin-Hlx_DNA-bd_motif"/>
</dbReference>
<dbReference type="AlphaFoldDB" id="A0A7G9YJ87"/>